<dbReference type="InterPro" id="IPR006439">
    <property type="entry name" value="HAD-SF_hydro_IA"/>
</dbReference>
<organism evidence="3 4">
    <name type="scientific">Fredinandcohnia salidurans</name>
    <dbReference type="NCBI Taxonomy" id="2595041"/>
    <lineage>
        <taxon>Bacteria</taxon>
        <taxon>Bacillati</taxon>
        <taxon>Bacillota</taxon>
        <taxon>Bacilli</taxon>
        <taxon>Bacillales</taxon>
        <taxon>Bacillaceae</taxon>
        <taxon>Fredinandcohnia</taxon>
    </lineage>
</organism>
<accession>A0ABW4MND6</accession>
<dbReference type="Pfam" id="PF13419">
    <property type="entry name" value="HAD_2"/>
    <property type="match status" value="1"/>
</dbReference>
<dbReference type="Gene3D" id="3.40.50.1000">
    <property type="entry name" value="HAD superfamily/HAD-like"/>
    <property type="match status" value="1"/>
</dbReference>
<dbReference type="NCBIfam" id="TIGR01549">
    <property type="entry name" value="HAD-SF-IA-v1"/>
    <property type="match status" value="1"/>
</dbReference>
<dbReference type="PANTHER" id="PTHR43434">
    <property type="entry name" value="PHOSPHOGLYCOLATE PHOSPHATASE"/>
    <property type="match status" value="1"/>
</dbReference>
<comment type="caution">
    <text evidence="3">The sequence shown here is derived from an EMBL/GenBank/DDBJ whole genome shotgun (WGS) entry which is preliminary data.</text>
</comment>
<dbReference type="InterPro" id="IPR050155">
    <property type="entry name" value="HAD-like_hydrolase_sf"/>
</dbReference>
<keyword evidence="4" id="KW-1185">Reference proteome</keyword>
<name>A0ABW4MND6_9BACI</name>
<evidence type="ECO:0000313" key="3">
    <source>
        <dbReference type="EMBL" id="MFD1779308.1"/>
    </source>
</evidence>
<dbReference type="InterPro" id="IPR036412">
    <property type="entry name" value="HAD-like_sf"/>
</dbReference>
<evidence type="ECO:0000313" key="4">
    <source>
        <dbReference type="Proteomes" id="UP001597227"/>
    </source>
</evidence>
<dbReference type="RefSeq" id="WP_388038325.1">
    <property type="nucleotide sequence ID" value="NZ_JBHUEK010000018.1"/>
</dbReference>
<dbReference type="Gene3D" id="1.10.150.240">
    <property type="entry name" value="Putative phosphatase, domain 2"/>
    <property type="match status" value="1"/>
</dbReference>
<dbReference type="SFLD" id="SFLDG01129">
    <property type="entry name" value="C1.5:_HAD__Beta-PGM__Phosphata"/>
    <property type="match status" value="1"/>
</dbReference>
<dbReference type="InterPro" id="IPR023214">
    <property type="entry name" value="HAD_sf"/>
</dbReference>
<dbReference type="SFLD" id="SFLDS00003">
    <property type="entry name" value="Haloacid_Dehalogenase"/>
    <property type="match status" value="1"/>
</dbReference>
<evidence type="ECO:0000256" key="2">
    <source>
        <dbReference type="ARBA" id="ARBA00022842"/>
    </source>
</evidence>
<dbReference type="InterPro" id="IPR041492">
    <property type="entry name" value="HAD_2"/>
</dbReference>
<dbReference type="PANTHER" id="PTHR43434:SF25">
    <property type="entry name" value="PHOSPHOGLYCOLATE PHOSPHATASE"/>
    <property type="match status" value="1"/>
</dbReference>
<gene>
    <name evidence="3" type="ORF">ACFSFW_11570</name>
</gene>
<keyword evidence="2" id="KW-0460">Magnesium</keyword>
<protein>
    <submittedName>
        <fullName evidence="3">HAD-IA family hydrolase</fullName>
    </submittedName>
</protein>
<evidence type="ECO:0000256" key="1">
    <source>
        <dbReference type="ARBA" id="ARBA00022801"/>
    </source>
</evidence>
<sequence>MYIKLYFHEHHSYNGMYYVKERGIHINILWDFDGTLFNTYPALVKGFIHLSSKDLDPSEVLKWLKVNSKVAFQHYGIDESKREEYIKLYNQYSFDSRPFEQLEEVLQIADNNFIVTHRDKESTLSLLEKFKLLHYFKVVVSVEEEGFERKPHAASYQHVIKDYPIDLVIGDRELDLIPARELGIKTVAFENPDIEADFHIDNYADFRTNVLPYL</sequence>
<dbReference type="EMBL" id="JBHUEK010000018">
    <property type="protein sequence ID" value="MFD1779308.1"/>
    <property type="molecule type" value="Genomic_DNA"/>
</dbReference>
<dbReference type="Proteomes" id="UP001597227">
    <property type="component" value="Unassembled WGS sequence"/>
</dbReference>
<keyword evidence="1 3" id="KW-0378">Hydrolase</keyword>
<dbReference type="InterPro" id="IPR023198">
    <property type="entry name" value="PGP-like_dom2"/>
</dbReference>
<proteinExistence type="predicted"/>
<dbReference type="SUPFAM" id="SSF56784">
    <property type="entry name" value="HAD-like"/>
    <property type="match status" value="1"/>
</dbReference>
<reference evidence="4" key="1">
    <citation type="journal article" date="2019" name="Int. J. Syst. Evol. Microbiol.">
        <title>The Global Catalogue of Microorganisms (GCM) 10K type strain sequencing project: providing services to taxonomists for standard genome sequencing and annotation.</title>
        <authorList>
            <consortium name="The Broad Institute Genomics Platform"/>
            <consortium name="The Broad Institute Genome Sequencing Center for Infectious Disease"/>
            <person name="Wu L."/>
            <person name="Ma J."/>
        </authorList>
    </citation>
    <scope>NUCLEOTIDE SEQUENCE [LARGE SCALE GENOMIC DNA]</scope>
    <source>
        <strain evidence="4">CCUG 15531</strain>
    </source>
</reference>
<dbReference type="GO" id="GO:0016787">
    <property type="term" value="F:hydrolase activity"/>
    <property type="evidence" value="ECO:0007669"/>
    <property type="project" value="UniProtKB-KW"/>
</dbReference>